<comment type="cofactor">
    <cofactor evidence="1">
        <name>FAD</name>
        <dbReference type="ChEBI" id="CHEBI:57692"/>
    </cofactor>
</comment>
<evidence type="ECO:0000256" key="6">
    <source>
        <dbReference type="ARBA" id="ARBA00023002"/>
    </source>
</evidence>
<evidence type="ECO:0000313" key="9">
    <source>
        <dbReference type="Proteomes" id="UP001521116"/>
    </source>
</evidence>
<keyword evidence="6" id="KW-0560">Oxidoreductase</keyword>
<evidence type="ECO:0000313" key="8">
    <source>
        <dbReference type="EMBL" id="KAL1627150.1"/>
    </source>
</evidence>
<dbReference type="PANTHER" id="PTHR43098">
    <property type="entry name" value="L-ORNITHINE N(5)-MONOOXYGENASE-RELATED"/>
    <property type="match status" value="1"/>
</dbReference>
<dbReference type="InterPro" id="IPR036188">
    <property type="entry name" value="FAD/NAD-bd_sf"/>
</dbReference>
<sequence>MVTVDPGVAVPDPTIRQKYITERNKRLRPDGTAQFTPLANTPRLSHLAADPWAAHPTLNATPPALRHGDAIKFLILGAGFGGLLFAVRLIRAGFPAAAIRLVDDAAGFGGTWYWNRYPGLMCDVESYVYMPLLEETGYAPRSKYARGAELREHAERIAEVWGLADKALWRARCRDAVWDEGAGRWAVRVVEGRGPGEGEREVVVSAQYVFAAGGTLNAPQVPRLEGLSAFRGSCFHTSRWDYGVTGGSPEEWELEGLRDKRVGIIGTGATAVQVVPQLARWAKELYVFQRTPASVDVRGQRLTDPEEWATKIAVGKGWQRARSENFNSYLMGVPKGEDLVNDAWCRMPSYSGIIGAPGNGIVTPDKIPEHLARLHELDLERAERVRARVDEIVKDKETAKKLHFYYPSWCKRPCFHDEYLPAFNQPNVTLVDTDGNGVESLTENGIVANGTEYPVDVLVLSTGYVSPAAGNGSPASRAGMKVVGRNGLSMDDKWVQQGAATLHGVATHDFPNFFFPGPSQAGVTANFTFALDTLASHVAVVLAEAERRVAQPERMTVEVTKEAEEAWSMEIMMRAGWFATVSGCTPSYINSEGEKDRPTTMEEKMKGARGAPWGEGISSFVDVLKSWQEDGGLKGFEISAA</sequence>
<dbReference type="Pfam" id="PF13450">
    <property type="entry name" value="NAD_binding_8"/>
    <property type="match status" value="1"/>
</dbReference>
<dbReference type="PANTHER" id="PTHR43098:SF2">
    <property type="entry name" value="FAD-BINDING MONOOXYGENASE AUSB-RELATED"/>
    <property type="match status" value="1"/>
</dbReference>
<dbReference type="InterPro" id="IPR050775">
    <property type="entry name" value="FAD-binding_Monooxygenases"/>
</dbReference>
<name>A0ABR3SQD7_9PEZI</name>
<comment type="caution">
    <text evidence="8">The sequence shown here is derived from an EMBL/GenBank/DDBJ whole genome shotgun (WGS) entry which is preliminary data.</text>
</comment>
<feature type="compositionally biased region" description="Basic and acidic residues" evidence="7">
    <location>
        <begin position="592"/>
        <end position="606"/>
    </location>
</feature>
<dbReference type="Proteomes" id="UP001521116">
    <property type="component" value="Unassembled WGS sequence"/>
</dbReference>
<reference evidence="8 9" key="1">
    <citation type="submission" date="2024-02" db="EMBL/GenBank/DDBJ databases">
        <title>De novo assembly and annotation of 12 fungi associated with fruit tree decline syndrome in Ontario, Canada.</title>
        <authorList>
            <person name="Sulman M."/>
            <person name="Ellouze W."/>
            <person name="Ilyukhin E."/>
        </authorList>
    </citation>
    <scope>NUCLEOTIDE SEQUENCE [LARGE SCALE GENOMIC DNA]</scope>
    <source>
        <strain evidence="8 9">M1-105</strain>
    </source>
</reference>
<accession>A0ABR3SQD7</accession>
<keyword evidence="4" id="KW-0274">FAD</keyword>
<keyword evidence="9" id="KW-1185">Reference proteome</keyword>
<evidence type="ECO:0000256" key="5">
    <source>
        <dbReference type="ARBA" id="ARBA00022857"/>
    </source>
</evidence>
<evidence type="ECO:0000256" key="1">
    <source>
        <dbReference type="ARBA" id="ARBA00001974"/>
    </source>
</evidence>
<evidence type="ECO:0000256" key="3">
    <source>
        <dbReference type="ARBA" id="ARBA00022630"/>
    </source>
</evidence>
<evidence type="ECO:0000256" key="7">
    <source>
        <dbReference type="SAM" id="MobiDB-lite"/>
    </source>
</evidence>
<keyword evidence="5" id="KW-0521">NADP</keyword>
<comment type="similarity">
    <text evidence="2">Belongs to the FAD-binding monooxygenase family.</text>
</comment>
<keyword evidence="3" id="KW-0285">Flavoprotein</keyword>
<dbReference type="Gene3D" id="3.50.50.60">
    <property type="entry name" value="FAD/NAD(P)-binding domain"/>
    <property type="match status" value="3"/>
</dbReference>
<evidence type="ECO:0000256" key="4">
    <source>
        <dbReference type="ARBA" id="ARBA00022827"/>
    </source>
</evidence>
<organism evidence="8 9">
    <name type="scientific">Neofusicoccum ribis</name>
    <dbReference type="NCBI Taxonomy" id="45134"/>
    <lineage>
        <taxon>Eukaryota</taxon>
        <taxon>Fungi</taxon>
        <taxon>Dikarya</taxon>
        <taxon>Ascomycota</taxon>
        <taxon>Pezizomycotina</taxon>
        <taxon>Dothideomycetes</taxon>
        <taxon>Dothideomycetes incertae sedis</taxon>
        <taxon>Botryosphaeriales</taxon>
        <taxon>Botryosphaeriaceae</taxon>
        <taxon>Neofusicoccum</taxon>
    </lineage>
</organism>
<proteinExistence type="inferred from homology"/>
<feature type="region of interest" description="Disordered" evidence="7">
    <location>
        <begin position="589"/>
        <end position="610"/>
    </location>
</feature>
<dbReference type="SUPFAM" id="SSF51905">
    <property type="entry name" value="FAD/NAD(P)-binding domain"/>
    <property type="match status" value="2"/>
</dbReference>
<protein>
    <submittedName>
        <fullName evidence="8">Uncharacterized protein</fullName>
    </submittedName>
</protein>
<evidence type="ECO:0000256" key="2">
    <source>
        <dbReference type="ARBA" id="ARBA00010139"/>
    </source>
</evidence>
<dbReference type="EMBL" id="JAJVDC020000076">
    <property type="protein sequence ID" value="KAL1627150.1"/>
    <property type="molecule type" value="Genomic_DNA"/>
</dbReference>
<gene>
    <name evidence="8" type="ORF">SLS56_006573</name>
</gene>